<dbReference type="AlphaFoldDB" id="A0A9E7DJ63"/>
<keyword evidence="2" id="KW-1185">Reference proteome</keyword>
<protein>
    <submittedName>
        <fullName evidence="1">Uncharacterized protein</fullName>
    </submittedName>
</protein>
<dbReference type="Proteomes" id="UP000831151">
    <property type="component" value="Chromosome"/>
</dbReference>
<dbReference type="SUPFAM" id="SSF110849">
    <property type="entry name" value="ParB/Sulfiredoxin"/>
    <property type="match status" value="1"/>
</dbReference>
<gene>
    <name evidence="1" type="ORF">M1R53_07050</name>
</gene>
<dbReference type="RefSeq" id="WP_249242522.1">
    <property type="nucleotide sequence ID" value="NZ_CP096649.1"/>
</dbReference>
<organism evidence="1 2">
    <name type="scientific">Fenollaria massiliensis</name>
    <dbReference type="NCBI Taxonomy" id="938288"/>
    <lineage>
        <taxon>Bacteria</taxon>
        <taxon>Bacillati</taxon>
        <taxon>Bacillota</taxon>
        <taxon>Clostridia</taxon>
        <taxon>Eubacteriales</taxon>
        <taxon>Fenollaria</taxon>
    </lineage>
</organism>
<dbReference type="Gene3D" id="3.90.1530.10">
    <property type="entry name" value="Conserved hypothetical protein from pyrococcus furiosus pfu- 392566-001, ParB domain"/>
    <property type="match status" value="1"/>
</dbReference>
<name>A0A9E7DJ63_9FIRM</name>
<accession>A0A9E7DJ63</accession>
<evidence type="ECO:0000313" key="1">
    <source>
        <dbReference type="EMBL" id="UQK58994.1"/>
    </source>
</evidence>
<dbReference type="KEGG" id="fms:M1R53_07050"/>
<sequence>MSIIRINTYDDHRFSQEALKQHGCYIADGDVPIEIKIISQSEAIIIGDETYFDEVIDEFRFNAEHITKFYDDSGKTVKKFKDLELFKLDIDNIQPIQFFVDRDKLEAVKTFVTREEDVIIPVAMHDDIYVSLDGHTRLYLAYTLGFKHVYAYFSEDFDGFDFFFDEARKRNIYTAKDLILLEHEEYIEKWDKFCDEYYMNRE</sequence>
<dbReference type="InterPro" id="IPR036086">
    <property type="entry name" value="ParB/Sulfiredoxin_sf"/>
</dbReference>
<proteinExistence type="predicted"/>
<evidence type="ECO:0000313" key="2">
    <source>
        <dbReference type="Proteomes" id="UP000831151"/>
    </source>
</evidence>
<reference evidence="1" key="1">
    <citation type="submission" date="2022-04" db="EMBL/GenBank/DDBJ databases">
        <title>Complete genome sequences of Ezakiella coagulans and Fenollaria massiliensis.</title>
        <authorList>
            <person name="France M.T."/>
            <person name="Clifford J."/>
            <person name="Narina S."/>
            <person name="Rutt L."/>
            <person name="Ravel J."/>
        </authorList>
    </citation>
    <scope>NUCLEOTIDE SEQUENCE</scope>
    <source>
        <strain evidence="1">C0061C2</strain>
    </source>
</reference>
<dbReference type="EMBL" id="CP096649">
    <property type="protein sequence ID" value="UQK58994.1"/>
    <property type="molecule type" value="Genomic_DNA"/>
</dbReference>